<reference evidence="6" key="1">
    <citation type="journal article" date="2021" name="BMC Genomics">
        <title>Chromosome-level genome assembly and manually-curated proteome of model necrotroph Parastagonospora nodorum Sn15 reveals a genome-wide trove of candidate effector homologs, and redundancy of virulence-related functions within an accessory chromosome.</title>
        <authorList>
            <person name="Bertazzoni S."/>
            <person name="Jones D.A.B."/>
            <person name="Phan H.T."/>
            <person name="Tan K.-C."/>
            <person name="Hane J.K."/>
        </authorList>
    </citation>
    <scope>NUCLEOTIDE SEQUENCE [LARGE SCALE GENOMIC DNA]</scope>
    <source>
        <strain evidence="6">SN15 / ATCC MYA-4574 / FGSC 10173)</strain>
    </source>
</reference>
<dbReference type="InterPro" id="IPR012340">
    <property type="entry name" value="NA-bd_OB-fold"/>
</dbReference>
<keyword evidence="2" id="KW-0689">Ribosomal protein</keyword>
<dbReference type="RefSeq" id="XP_001793661.1">
    <property type="nucleotide sequence ID" value="XM_001793609.1"/>
</dbReference>
<dbReference type="GO" id="GO:0005840">
    <property type="term" value="C:ribosome"/>
    <property type="evidence" value="ECO:0007669"/>
    <property type="project" value="UniProtKB-KW"/>
</dbReference>
<proteinExistence type="inferred from homology"/>
<dbReference type="KEGG" id="pno:SNOG_03074"/>
<organism evidence="5 6">
    <name type="scientific">Phaeosphaeria nodorum (strain SN15 / ATCC MYA-4574 / FGSC 10173)</name>
    <name type="common">Glume blotch fungus</name>
    <name type="synonym">Parastagonospora nodorum</name>
    <dbReference type="NCBI Taxonomy" id="321614"/>
    <lineage>
        <taxon>Eukaryota</taxon>
        <taxon>Fungi</taxon>
        <taxon>Dikarya</taxon>
        <taxon>Ascomycota</taxon>
        <taxon>Pezizomycotina</taxon>
        <taxon>Dothideomycetes</taxon>
        <taxon>Pleosporomycetidae</taxon>
        <taxon>Pleosporales</taxon>
        <taxon>Pleosporineae</taxon>
        <taxon>Phaeosphaeriaceae</taxon>
        <taxon>Parastagonospora</taxon>
    </lineage>
</organism>
<dbReference type="GO" id="GO:0006412">
    <property type="term" value="P:translation"/>
    <property type="evidence" value="ECO:0007669"/>
    <property type="project" value="InterPro"/>
</dbReference>
<dbReference type="OMA" id="VRITSGH"/>
<evidence type="ECO:0000256" key="3">
    <source>
        <dbReference type="ARBA" id="ARBA00023274"/>
    </source>
</evidence>
<name>A0A7U2EYE6_PHANO</name>
<dbReference type="GO" id="GO:1990904">
    <property type="term" value="C:ribonucleoprotein complex"/>
    <property type="evidence" value="ECO:0007669"/>
    <property type="project" value="UniProtKB-KW"/>
</dbReference>
<gene>
    <name evidence="5" type="ORF">JI435_030740</name>
</gene>
<evidence type="ECO:0000313" key="6">
    <source>
        <dbReference type="Proteomes" id="UP000663193"/>
    </source>
</evidence>
<keyword evidence="3" id="KW-0687">Ribonucleoprotein</keyword>
<dbReference type="Pfam" id="PF00366">
    <property type="entry name" value="Ribosomal_S17"/>
    <property type="match status" value="1"/>
</dbReference>
<feature type="compositionally biased region" description="Basic and acidic residues" evidence="4">
    <location>
        <begin position="168"/>
        <end position="184"/>
    </location>
</feature>
<dbReference type="SUPFAM" id="SSF50249">
    <property type="entry name" value="Nucleic acid-binding proteins"/>
    <property type="match status" value="1"/>
</dbReference>
<dbReference type="VEuPathDB" id="FungiDB:JI435_030740"/>
<feature type="compositionally biased region" description="Basic and acidic residues" evidence="4">
    <location>
        <begin position="197"/>
        <end position="214"/>
    </location>
</feature>
<dbReference type="GO" id="GO:0003735">
    <property type="term" value="F:structural constituent of ribosome"/>
    <property type="evidence" value="ECO:0007669"/>
    <property type="project" value="InterPro"/>
</dbReference>
<keyword evidence="6" id="KW-1185">Reference proteome</keyword>
<evidence type="ECO:0000256" key="2">
    <source>
        <dbReference type="ARBA" id="ARBA00022980"/>
    </source>
</evidence>
<evidence type="ECO:0000256" key="4">
    <source>
        <dbReference type="SAM" id="MobiDB-lite"/>
    </source>
</evidence>
<dbReference type="Proteomes" id="UP000663193">
    <property type="component" value="Chromosome 5"/>
</dbReference>
<evidence type="ECO:0000256" key="1">
    <source>
        <dbReference type="ARBA" id="ARBA00010254"/>
    </source>
</evidence>
<dbReference type="EMBL" id="CP069027">
    <property type="protein sequence ID" value="QRC95381.1"/>
    <property type="molecule type" value="Genomic_DNA"/>
</dbReference>
<evidence type="ECO:0008006" key="7">
    <source>
        <dbReference type="Google" id="ProtNLM"/>
    </source>
</evidence>
<dbReference type="InterPro" id="IPR000266">
    <property type="entry name" value="Ribosomal_uS17"/>
</dbReference>
<evidence type="ECO:0000313" key="5">
    <source>
        <dbReference type="EMBL" id="QRC95381.1"/>
    </source>
</evidence>
<sequence>MASLLSRTVKAGAKTILPPSIHSQKVGVVVSAGLMKGAVRVRVAEQEWNTKFRKQWPAPRTYLVRDPNSSLVPGDVVKITSGHRTSKNIHHAVTSIIAPFGEPVENRPKVLTTEELEKIKVEKRLLKDVRSAKKGRQVSIERLALAKKQGYRIPTLEEAMRGTKEYEAEMKERGVGSGRDEKHKGQAGQNMTAKRRRMEENRKTKEEAKAEKKVKNGRRQATT</sequence>
<accession>A0A7U2EYE6</accession>
<dbReference type="OrthoDB" id="274752at2759"/>
<feature type="region of interest" description="Disordered" evidence="4">
    <location>
        <begin position="168"/>
        <end position="223"/>
    </location>
</feature>
<comment type="similarity">
    <text evidence="1">Belongs to the universal ribosomal protein uS17 family.</text>
</comment>
<dbReference type="AlphaFoldDB" id="A0A7U2EYE6"/>
<protein>
    <recommendedName>
        <fullName evidence="7">Nucleic acid-binding protein</fullName>
    </recommendedName>
</protein>
<dbReference type="Gene3D" id="2.40.50.140">
    <property type="entry name" value="Nucleic acid-binding proteins"/>
    <property type="match status" value="1"/>
</dbReference>